<dbReference type="STRING" id="60547.GCA_000751215_02930"/>
<protein>
    <submittedName>
        <fullName evidence="2">Terminase</fullName>
    </submittedName>
</protein>
<gene>
    <name evidence="2" type="ORF">BG61_34190</name>
</gene>
<dbReference type="PANTHER" id="PTHR39184:SF1">
    <property type="entry name" value="PBSX PHAGE TERMINASE LARGE SUBUNIT"/>
    <property type="match status" value="1"/>
</dbReference>
<dbReference type="InterPro" id="IPR006437">
    <property type="entry name" value="Phage_terminase_lsu"/>
</dbReference>
<comment type="caution">
    <text evidence="2">The sequence shown here is derived from an EMBL/GenBank/DDBJ whole genome shotgun (WGS) entry which is preliminary data.</text>
</comment>
<dbReference type="Gene3D" id="3.40.50.300">
    <property type="entry name" value="P-loop containing nucleotide triphosphate hydrolases"/>
    <property type="match status" value="1"/>
</dbReference>
<evidence type="ECO:0000259" key="1">
    <source>
        <dbReference type="Pfam" id="PF04466"/>
    </source>
</evidence>
<dbReference type="EMBL" id="JFHC01000064">
    <property type="protein sequence ID" value="KDR39177.1"/>
    <property type="molecule type" value="Genomic_DNA"/>
</dbReference>
<name>A0A069PFC9_9BURK</name>
<dbReference type="Pfam" id="PF04466">
    <property type="entry name" value="Terminase_3"/>
    <property type="match status" value="1"/>
</dbReference>
<reference evidence="2 3" key="1">
    <citation type="submission" date="2014-03" db="EMBL/GenBank/DDBJ databases">
        <title>Draft Genome Sequences of Four Burkholderia Strains.</title>
        <authorList>
            <person name="Liu X.Y."/>
            <person name="Li C.X."/>
            <person name="Xu J.H."/>
        </authorList>
    </citation>
    <scope>NUCLEOTIDE SEQUENCE [LARGE SCALE GENOMIC DNA]</scope>
    <source>
        <strain evidence="2 3">DSM 50014</strain>
    </source>
</reference>
<dbReference type="InterPro" id="IPR035412">
    <property type="entry name" value="Terminase_L_N"/>
</dbReference>
<evidence type="ECO:0000313" key="3">
    <source>
        <dbReference type="Proteomes" id="UP000027466"/>
    </source>
</evidence>
<keyword evidence="3" id="KW-1185">Reference proteome</keyword>
<evidence type="ECO:0000313" key="2">
    <source>
        <dbReference type="EMBL" id="KDR39177.1"/>
    </source>
</evidence>
<dbReference type="NCBIfam" id="TIGR01547">
    <property type="entry name" value="phage_term_2"/>
    <property type="match status" value="1"/>
</dbReference>
<organism evidence="2 3">
    <name type="scientific">Caballeronia glathei</name>
    <dbReference type="NCBI Taxonomy" id="60547"/>
    <lineage>
        <taxon>Bacteria</taxon>
        <taxon>Pseudomonadati</taxon>
        <taxon>Pseudomonadota</taxon>
        <taxon>Betaproteobacteria</taxon>
        <taxon>Burkholderiales</taxon>
        <taxon>Burkholderiaceae</taxon>
        <taxon>Caballeronia</taxon>
    </lineage>
</organism>
<sequence length="424" mass="47712">MSEVSLPEWAECLLTQGPRYTIFHGGRGSGKSMACATALVIRAASEPLRILCFREIQESIDESVKAIIEQRMIDCGLQDFFDIPNKKKEIVGRNGSKFIFRGLSDETSTSIKSMNDIDIAWGEEAQAISAASLKLFLPTIRKDTSEIWFSMNPEMDTDPVYTTFIEKRPANARIIQVNWDRNPFWNAALEAERLRSQADDPDDYDHIWEGIPKSAVAGAIYRKEMHALVTGNRIRPLSADPALGIHAVFDLGINDMTSITIAQADISGLRVLDFHEDNNNDLKDYSDWLKGNGYKDAVVWFPHDGNARSIQTKLTSKAMMESYGWQVETTPDIGVEPGIKMARAALKQAFISDGCTELLEHLRRYSRNKSGHPKHDEHSHAADSFRYTAVAMAQFKNVSERKRHNAHMAASVRIVPTVTHWNRT</sequence>
<dbReference type="PANTHER" id="PTHR39184">
    <property type="match status" value="1"/>
</dbReference>
<proteinExistence type="predicted"/>
<dbReference type="Proteomes" id="UP000027466">
    <property type="component" value="Unassembled WGS sequence"/>
</dbReference>
<dbReference type="Gene3D" id="3.30.420.280">
    <property type="match status" value="1"/>
</dbReference>
<feature type="domain" description="Phage terminase large subunit N-terminal" evidence="1">
    <location>
        <begin position="19"/>
        <end position="210"/>
    </location>
</feature>
<dbReference type="InterPro" id="IPR052380">
    <property type="entry name" value="Viral_DNA_packaging_terminase"/>
</dbReference>
<dbReference type="InterPro" id="IPR027417">
    <property type="entry name" value="P-loop_NTPase"/>
</dbReference>
<accession>A0A069PFC9</accession>
<dbReference type="RefSeq" id="WP_075584250.1">
    <property type="nucleotide sequence ID" value="NZ_CADFFX010000020.1"/>
</dbReference>
<dbReference type="AlphaFoldDB" id="A0A069PFC9"/>